<dbReference type="KEGG" id="acad:UA74_12575"/>
<dbReference type="Pfam" id="PF05834">
    <property type="entry name" value="Lycopene_cycl"/>
    <property type="match status" value="1"/>
</dbReference>
<dbReference type="AlphaFoldDB" id="A0AAC9LE02"/>
<accession>A0AAC9LE02</accession>
<protein>
    <submittedName>
        <fullName evidence="4">Lycopene cyclase family protein</fullName>
        <ecNumber evidence="4">5.5.1.19</ecNumber>
    </submittedName>
</protein>
<dbReference type="EMBL" id="CP016076">
    <property type="protein sequence ID" value="APU14575.1"/>
    <property type="molecule type" value="Genomic_DNA"/>
</dbReference>
<gene>
    <name evidence="4" type="ORF">UA74_12575</name>
</gene>
<evidence type="ECO:0000256" key="1">
    <source>
        <dbReference type="ARBA" id="ARBA00006599"/>
    </source>
</evidence>
<name>A0AAC9LE02_9PSEU</name>
<keyword evidence="5" id="KW-1185">Reference proteome</keyword>
<dbReference type="Gene3D" id="3.50.50.60">
    <property type="entry name" value="FAD/NAD(P)-binding domain"/>
    <property type="match status" value="1"/>
</dbReference>
<evidence type="ECO:0000256" key="3">
    <source>
        <dbReference type="ARBA" id="ARBA00023027"/>
    </source>
</evidence>
<evidence type="ECO:0000256" key="2">
    <source>
        <dbReference type="ARBA" id="ARBA00022746"/>
    </source>
</evidence>
<dbReference type="InterPro" id="IPR010108">
    <property type="entry name" value="Lycopene_cyclase_b/e"/>
</dbReference>
<keyword evidence="3" id="KW-0520">NAD</keyword>
<dbReference type="NCBIfam" id="TIGR01790">
    <property type="entry name" value="carotene-cycl"/>
    <property type="match status" value="1"/>
</dbReference>
<organism evidence="4 5">
    <name type="scientific">Actinoalloteichus fjordicus</name>
    <dbReference type="NCBI Taxonomy" id="1612552"/>
    <lineage>
        <taxon>Bacteria</taxon>
        <taxon>Bacillati</taxon>
        <taxon>Actinomycetota</taxon>
        <taxon>Actinomycetes</taxon>
        <taxon>Pseudonocardiales</taxon>
        <taxon>Pseudonocardiaceae</taxon>
        <taxon>Actinoalloteichus</taxon>
    </lineage>
</organism>
<proteinExistence type="inferred from homology"/>
<dbReference type="SUPFAM" id="SSF51905">
    <property type="entry name" value="FAD/NAD(P)-binding domain"/>
    <property type="match status" value="1"/>
</dbReference>
<dbReference type="GO" id="GO:0016860">
    <property type="term" value="F:intramolecular oxidoreductase activity"/>
    <property type="evidence" value="ECO:0007669"/>
    <property type="project" value="UniProtKB-ARBA"/>
</dbReference>
<dbReference type="InterPro" id="IPR036188">
    <property type="entry name" value="FAD/NAD-bd_sf"/>
</dbReference>
<dbReference type="GO" id="GO:0016117">
    <property type="term" value="P:carotenoid biosynthetic process"/>
    <property type="evidence" value="ECO:0007669"/>
    <property type="project" value="UniProtKB-KW"/>
</dbReference>
<keyword evidence="4" id="KW-0413">Isomerase</keyword>
<dbReference type="GO" id="GO:0016705">
    <property type="term" value="F:oxidoreductase activity, acting on paired donors, with incorporation or reduction of molecular oxygen"/>
    <property type="evidence" value="ECO:0007669"/>
    <property type="project" value="InterPro"/>
</dbReference>
<reference evidence="5" key="1">
    <citation type="submission" date="2016-06" db="EMBL/GenBank/DDBJ databases">
        <title>Complete genome sequence of Actinoalloteichus fjordicus DSM 46855 (=ADI127-17), type strain of the new species Actinoalloteichus fjordicus.</title>
        <authorList>
            <person name="Ruckert C."/>
            <person name="Nouioui I."/>
            <person name="Willmese J."/>
            <person name="van Wezel G."/>
            <person name="Klenk H.-P."/>
            <person name="Kalinowski J."/>
            <person name="Zotchev S.B."/>
        </authorList>
    </citation>
    <scope>NUCLEOTIDE SEQUENCE [LARGE SCALE GENOMIC DNA]</scope>
    <source>
        <strain evidence="5">ADI127-7</strain>
    </source>
</reference>
<comment type="similarity">
    <text evidence="1">Belongs to the lycopene cyclase family.</text>
</comment>
<sequence length="399" mass="42080">MVDVLIAGAGPAGLALACACVDAGLSVTVADPAGDRPWRASYGLWRDELPGLPDHLVAARASTAVVVTDARRRLDDREYCVLDNLALRAELARPEITLRRGRVRGVEHHPHGSTIGLSDGTSIEAGLLVDATGTRARAGGPTSAQTAFGLVLPAAATRGYLGPGEAMFMDWRAPSPAETAGSPPSFCYAVPLGADEVLIEETCLAGRPAASIGELRTRLATRLAGHGVDVGRAHRQERVWIDLDRSPRRPRRVLSFGAAAGLGHPATGYGLAAALRLAPATAAALATHRTHGPAAAVKAAHRASWPVQASLVHALRRYGLKALLTLDQDECAAFFTAFFRLPSELRAAYLSDREDTVATSRAMIALLSLVPAPTRWRLISGGRSAMTPRRSLGAQRHAV</sequence>
<dbReference type="Proteomes" id="UP000185511">
    <property type="component" value="Chromosome"/>
</dbReference>
<evidence type="ECO:0000313" key="4">
    <source>
        <dbReference type="EMBL" id="APU14575.1"/>
    </source>
</evidence>
<evidence type="ECO:0000313" key="5">
    <source>
        <dbReference type="Proteomes" id="UP000185511"/>
    </source>
</evidence>
<keyword evidence="2" id="KW-0125">Carotenoid biosynthesis</keyword>
<dbReference type="PANTHER" id="PTHR39757">
    <property type="match status" value="1"/>
</dbReference>
<dbReference type="EC" id="5.5.1.19" evidence="4"/>
<dbReference type="PANTHER" id="PTHR39757:SF5">
    <property type="entry name" value="OS02G0190600 PROTEIN"/>
    <property type="match status" value="1"/>
</dbReference>